<feature type="domain" description="Transposase (putative) gypsy type" evidence="4">
    <location>
        <begin position="126"/>
        <end position="184"/>
    </location>
</feature>
<keyword evidence="1" id="KW-0175">Coiled coil</keyword>
<sequence length="638" mass="71225">MAVVHVESSSESSGRSGERSAGGDGEHGSSPSSVSSSFLEEFVHSPGTEPNFVEADRRIIYGIPIHLLKGGILVDVRLLNRPAQGLSFRGMTGPLTTPVYSRRSMPLRKRCRGESAGCTSFMTQLCVRVPFTEFQTVVFREMNVAPGQLHPNSWAAVQAFLVVCLAVGVSLTILFFFYYFEVRPPPKGGWVSLTFVKDRTLFRPFSDSYKSFKDQFFKVIINAAGRHEFHDAAGNPLFPFYWTRGPRKIKENSVGVLSPTDLEVVRTINALPRRLSARKLVECFHHEDCERKAFEVPERVHRLIGQGLLRPPSSLLLYGGRLQLARCRSPLLIYRSPRPVPPIVLAARGTAAAVNEAVQSLATVFVDPSFEAAIASAAPLVRKRKEHREGEKGRKEKEGSSFRSASKKARKGKEGSSSRPLLGRGGVQSSMSTRAASLAWYLREFADRRGIETVRAELQVDKKKSEGLRATIDQMLLTHDDYDKKIDQLKADLEKAKKELANSTERLDLARKHNDRLEKECRQLKEPYGLGFVIEKDVFNGVLVHLDAPTADEESQEMQDPSSGGVIDQGRRWRMLMRQPRMPRDPGDSGSSKRTLRSPPGQVDSGSVWNSPFINLDFVGPRRQWFFGKNSPFTAQPS</sequence>
<feature type="region of interest" description="Disordered" evidence="2">
    <location>
        <begin position="551"/>
        <end position="610"/>
    </location>
</feature>
<dbReference type="EMBL" id="KQ258425">
    <property type="protein sequence ID" value="KOM28313.1"/>
    <property type="molecule type" value="Genomic_DNA"/>
</dbReference>
<evidence type="ECO:0000313" key="6">
    <source>
        <dbReference type="Proteomes" id="UP000053144"/>
    </source>
</evidence>
<evidence type="ECO:0000259" key="4">
    <source>
        <dbReference type="Pfam" id="PF04195"/>
    </source>
</evidence>
<gene>
    <name evidence="5" type="ORF">LR48_Vigan521s000100</name>
</gene>
<keyword evidence="3" id="KW-0472">Membrane</keyword>
<feature type="compositionally biased region" description="Basic and acidic residues" evidence="2">
    <location>
        <begin position="387"/>
        <end position="400"/>
    </location>
</feature>
<dbReference type="Proteomes" id="UP000053144">
    <property type="component" value="Unassembled WGS sequence"/>
</dbReference>
<proteinExistence type="predicted"/>
<dbReference type="AlphaFoldDB" id="A0A0L9TCP6"/>
<evidence type="ECO:0000256" key="1">
    <source>
        <dbReference type="SAM" id="Coils"/>
    </source>
</evidence>
<feature type="region of interest" description="Disordered" evidence="2">
    <location>
        <begin position="1"/>
        <end position="37"/>
    </location>
</feature>
<dbReference type="Gramene" id="KOM28313">
    <property type="protein sequence ID" value="KOM28313"/>
    <property type="gene ID" value="LR48_Vigan521s000100"/>
</dbReference>
<feature type="coiled-coil region" evidence="1">
    <location>
        <begin position="472"/>
        <end position="520"/>
    </location>
</feature>
<accession>A0A0L9TCP6</accession>
<reference evidence="6" key="1">
    <citation type="journal article" date="2015" name="Proc. Natl. Acad. Sci. U.S.A.">
        <title>Genome sequencing of adzuki bean (Vigna angularis) provides insight into high starch and low fat accumulation and domestication.</title>
        <authorList>
            <person name="Yang K."/>
            <person name="Tian Z."/>
            <person name="Chen C."/>
            <person name="Luo L."/>
            <person name="Zhao B."/>
            <person name="Wang Z."/>
            <person name="Yu L."/>
            <person name="Li Y."/>
            <person name="Sun Y."/>
            <person name="Li W."/>
            <person name="Chen Y."/>
            <person name="Li Y."/>
            <person name="Zhang Y."/>
            <person name="Ai D."/>
            <person name="Zhao J."/>
            <person name="Shang C."/>
            <person name="Ma Y."/>
            <person name="Wu B."/>
            <person name="Wang M."/>
            <person name="Gao L."/>
            <person name="Sun D."/>
            <person name="Zhang P."/>
            <person name="Guo F."/>
            <person name="Wang W."/>
            <person name="Li Y."/>
            <person name="Wang J."/>
            <person name="Varshney R.K."/>
            <person name="Wang J."/>
            <person name="Ling H.Q."/>
            <person name="Wan P."/>
        </authorList>
    </citation>
    <scope>NUCLEOTIDE SEQUENCE</scope>
    <source>
        <strain evidence="6">cv. Jingnong 6</strain>
    </source>
</reference>
<keyword evidence="3" id="KW-1133">Transmembrane helix</keyword>
<evidence type="ECO:0000256" key="2">
    <source>
        <dbReference type="SAM" id="MobiDB-lite"/>
    </source>
</evidence>
<feature type="transmembrane region" description="Helical" evidence="3">
    <location>
        <begin position="159"/>
        <end position="180"/>
    </location>
</feature>
<evidence type="ECO:0000256" key="3">
    <source>
        <dbReference type="SAM" id="Phobius"/>
    </source>
</evidence>
<keyword evidence="3" id="KW-0812">Transmembrane</keyword>
<dbReference type="Pfam" id="PF04195">
    <property type="entry name" value="Transposase_28"/>
    <property type="match status" value="1"/>
</dbReference>
<organism evidence="5 6">
    <name type="scientific">Phaseolus angularis</name>
    <name type="common">Azuki bean</name>
    <name type="synonym">Vigna angularis</name>
    <dbReference type="NCBI Taxonomy" id="3914"/>
    <lineage>
        <taxon>Eukaryota</taxon>
        <taxon>Viridiplantae</taxon>
        <taxon>Streptophyta</taxon>
        <taxon>Embryophyta</taxon>
        <taxon>Tracheophyta</taxon>
        <taxon>Spermatophyta</taxon>
        <taxon>Magnoliopsida</taxon>
        <taxon>eudicotyledons</taxon>
        <taxon>Gunneridae</taxon>
        <taxon>Pentapetalae</taxon>
        <taxon>rosids</taxon>
        <taxon>fabids</taxon>
        <taxon>Fabales</taxon>
        <taxon>Fabaceae</taxon>
        <taxon>Papilionoideae</taxon>
        <taxon>50 kb inversion clade</taxon>
        <taxon>NPAAA clade</taxon>
        <taxon>indigoferoid/millettioid clade</taxon>
        <taxon>Phaseoleae</taxon>
        <taxon>Vigna</taxon>
    </lineage>
</organism>
<feature type="region of interest" description="Disordered" evidence="2">
    <location>
        <begin position="381"/>
        <end position="428"/>
    </location>
</feature>
<protein>
    <recommendedName>
        <fullName evidence="4">Transposase (putative) gypsy type domain-containing protein</fullName>
    </recommendedName>
</protein>
<name>A0A0L9TCP6_PHAAN</name>
<evidence type="ECO:0000313" key="5">
    <source>
        <dbReference type="EMBL" id="KOM28313.1"/>
    </source>
</evidence>
<dbReference type="InterPro" id="IPR007321">
    <property type="entry name" value="Transposase_28"/>
</dbReference>